<name>A0A3D6BQT8_9FLAO</name>
<sequence length="625" mass="64593">MIKILLFPFTIFLISINANGQCTNPTSYGSATAPSSNTSVTISTCNFQGEYGTVTGVVAGETYQITNSCGGYITVRSSTYNGTLVGSGNAPYTFTAAVSGTHYVHFNTNAACGTASNCCTTAISCTSCAIPTPPANDLCANATPLPCGTTNLAGTTINSTNITNSTGCYMSNYGVWYTFTGDGDQTTIDVSGVSGFDIEVAIESGSCGSFTNLNCEDSGNPESYTFNTVNGTDYYVYVAYWTTGTSTGNFTISRTCTTVTPPPNDEPCAATPVLTNNDFSCANFASGTIEFASNSGANNCIGTEDDDVWFSFVATSTYHTVDLNNISGSVTDLVHAIYNGYCGALGAPIVCSDPNSSTITGLTIGSTYYVQVYTYTATTGQNTNFDICIGTPPPPPGNDDPCGSISLTVNPDYSCASTTSGTVASATNSGVNACGGTEDDDVWYHFVATGPSHTVDLINVAGSTTDLYHAVYGPFANVNPPNCTNATVGGSNISCSDPNSSTLTGLVTGQTYFVQVYSWTSTTGQTSTFDICIGTPPPPPSNDEPCGAIALTVNSTCIGTTGSVGSATNSGIDACFGTPDNDVWYSFVATNTSQTVSLFNVFGSTTDMYHAVYGSFTQPDCSVAV</sequence>
<feature type="non-terminal residue" evidence="2">
    <location>
        <position position="625"/>
    </location>
</feature>
<comment type="caution">
    <text evidence="2">The sequence shown here is derived from an EMBL/GenBank/DDBJ whole genome shotgun (WGS) entry which is preliminary data.</text>
</comment>
<protein>
    <submittedName>
        <fullName evidence="2">Uncharacterized protein</fullName>
    </submittedName>
</protein>
<feature type="chain" id="PRO_5017707715" evidence="1">
    <location>
        <begin position="21"/>
        <end position="625"/>
    </location>
</feature>
<organism evidence="2 3">
    <name type="scientific">Xanthomarina gelatinilytica</name>
    <dbReference type="NCBI Taxonomy" id="1137281"/>
    <lineage>
        <taxon>Bacteria</taxon>
        <taxon>Pseudomonadati</taxon>
        <taxon>Bacteroidota</taxon>
        <taxon>Flavobacteriia</taxon>
        <taxon>Flavobacteriales</taxon>
        <taxon>Flavobacteriaceae</taxon>
        <taxon>Xanthomarina</taxon>
    </lineage>
</organism>
<dbReference type="AlphaFoldDB" id="A0A3D6BQT8"/>
<gene>
    <name evidence="2" type="ORF">DHV22_08480</name>
</gene>
<dbReference type="Proteomes" id="UP000263268">
    <property type="component" value="Unassembled WGS sequence"/>
</dbReference>
<accession>A0A3D6BQT8</accession>
<evidence type="ECO:0000313" key="2">
    <source>
        <dbReference type="EMBL" id="HCY81622.1"/>
    </source>
</evidence>
<evidence type="ECO:0000313" key="3">
    <source>
        <dbReference type="Proteomes" id="UP000263268"/>
    </source>
</evidence>
<proteinExistence type="predicted"/>
<keyword evidence="1" id="KW-0732">Signal</keyword>
<dbReference type="Gene3D" id="2.60.120.380">
    <property type="match status" value="1"/>
</dbReference>
<evidence type="ECO:0000256" key="1">
    <source>
        <dbReference type="SAM" id="SignalP"/>
    </source>
</evidence>
<feature type="signal peptide" evidence="1">
    <location>
        <begin position="1"/>
        <end position="20"/>
    </location>
</feature>
<reference evidence="2 3" key="1">
    <citation type="journal article" date="2018" name="Nat. Biotechnol.">
        <title>A standardized bacterial taxonomy based on genome phylogeny substantially revises the tree of life.</title>
        <authorList>
            <person name="Parks D.H."/>
            <person name="Chuvochina M."/>
            <person name="Waite D.W."/>
            <person name="Rinke C."/>
            <person name="Skarshewski A."/>
            <person name="Chaumeil P.A."/>
            <person name="Hugenholtz P."/>
        </authorList>
    </citation>
    <scope>NUCLEOTIDE SEQUENCE [LARGE SCALE GENOMIC DNA]</scope>
    <source>
        <strain evidence="2">UBA10227</strain>
    </source>
</reference>
<dbReference type="EMBL" id="DPRK01000133">
    <property type="protein sequence ID" value="HCY81622.1"/>
    <property type="molecule type" value="Genomic_DNA"/>
</dbReference>